<dbReference type="Gene3D" id="3.40.720.10">
    <property type="entry name" value="Alkaline Phosphatase, subunit A"/>
    <property type="match status" value="1"/>
</dbReference>
<dbReference type="GO" id="GO:0004065">
    <property type="term" value="F:arylsulfatase activity"/>
    <property type="evidence" value="ECO:0007669"/>
    <property type="project" value="TreeGrafter"/>
</dbReference>
<dbReference type="PANTHER" id="PTHR42693:SF33">
    <property type="entry name" value="ARYLSULFATASE"/>
    <property type="match status" value="1"/>
</dbReference>
<dbReference type="EMBL" id="LT629772">
    <property type="protein sequence ID" value="SDS28187.1"/>
    <property type="molecule type" value="Genomic_DNA"/>
</dbReference>
<dbReference type="InterPro" id="IPR017850">
    <property type="entry name" value="Alkaline_phosphatase_core_sf"/>
</dbReference>
<evidence type="ECO:0000256" key="3">
    <source>
        <dbReference type="ARBA" id="ARBA00022801"/>
    </source>
</evidence>
<feature type="domain" description="Sulfatase N-terminal" evidence="5">
    <location>
        <begin position="7"/>
        <end position="329"/>
    </location>
</feature>
<gene>
    <name evidence="6" type="ORF">SAMN04489812_1428</name>
</gene>
<dbReference type="AlphaFoldDB" id="A0A1H1QXM7"/>
<reference evidence="6 7" key="1">
    <citation type="submission" date="2016-10" db="EMBL/GenBank/DDBJ databases">
        <authorList>
            <person name="de Groot N.N."/>
        </authorList>
    </citation>
    <scope>NUCLEOTIDE SEQUENCE [LARGE SCALE GENOMIC DNA]</scope>
    <source>
        <strain evidence="6 7">DSM 21800</strain>
    </source>
</reference>
<dbReference type="PANTHER" id="PTHR42693">
    <property type="entry name" value="ARYLSULFATASE FAMILY MEMBER"/>
    <property type="match status" value="1"/>
</dbReference>
<dbReference type="SUPFAM" id="SSF53649">
    <property type="entry name" value="Alkaline phosphatase-like"/>
    <property type="match status" value="1"/>
</dbReference>
<dbReference type="STRING" id="630515.SAMN04489812_1428"/>
<dbReference type="PROSITE" id="PS00523">
    <property type="entry name" value="SULFATASE_1"/>
    <property type="match status" value="1"/>
</dbReference>
<dbReference type="RefSeq" id="WP_091522099.1">
    <property type="nucleotide sequence ID" value="NZ_LT629772.1"/>
</dbReference>
<keyword evidence="4" id="KW-0106">Calcium</keyword>
<proteinExistence type="inferred from homology"/>
<dbReference type="InterPro" id="IPR000917">
    <property type="entry name" value="Sulfatase_N"/>
</dbReference>
<evidence type="ECO:0000313" key="6">
    <source>
        <dbReference type="EMBL" id="SDS28187.1"/>
    </source>
</evidence>
<sequence length="450" mass="48815">MTTPERPHLIVIYTDDLGYGDVGFLGPSDIATPHLDALAAGGATMRRWYSNSPVCSPSRAALLTGCHPSRAGVDHILGAPRGRDGLPPQPTLASRLADAGYATSMVGKWHLGTSESSSPRALGFGSFFGFLAGCVDYYSHIMYWGDHHPIHDLWTGTQETWRNGEYLTTMITDAAVQVIDEVADDPMFLFVSYNAPHYPLHAPQEYVDRNAHLPEDRRMIAAMMSAVDDGVGEIVAALERQGIRDNTIILFSSDNGPSAEERNWLNGEEIAFAGGSAGGLRGHKGSLYEGGIRMPTLWSWPARITPGTQITTCCQMSDVLPTVLDAAGIPPADQHVVDGSSVLDLLTGTKSEPEDRLLYWEYDGQTAVSDGTWKLVRNVRERLGAPTVEKIGLYHLAVDEAETSNLYAADHSEAVRLGAALDDFETRLTGWQQQISQQGQELSPIPTAAP</sequence>
<evidence type="ECO:0000256" key="2">
    <source>
        <dbReference type="ARBA" id="ARBA00022723"/>
    </source>
</evidence>
<protein>
    <submittedName>
        <fullName evidence="6">Arylsulfatase A</fullName>
    </submittedName>
</protein>
<evidence type="ECO:0000256" key="4">
    <source>
        <dbReference type="ARBA" id="ARBA00022837"/>
    </source>
</evidence>
<dbReference type="InterPro" id="IPR050738">
    <property type="entry name" value="Sulfatase"/>
</dbReference>
<dbReference type="OrthoDB" id="9777306at2"/>
<evidence type="ECO:0000313" key="7">
    <source>
        <dbReference type="Proteomes" id="UP000199103"/>
    </source>
</evidence>
<name>A0A1H1QXM7_9ACTN</name>
<dbReference type="InterPro" id="IPR024607">
    <property type="entry name" value="Sulfatase_CS"/>
</dbReference>
<dbReference type="Gene3D" id="3.30.1120.10">
    <property type="match status" value="1"/>
</dbReference>
<accession>A0A1H1QXM7</accession>
<keyword evidence="2" id="KW-0479">Metal-binding</keyword>
<dbReference type="Pfam" id="PF00884">
    <property type="entry name" value="Sulfatase"/>
    <property type="match status" value="1"/>
</dbReference>
<organism evidence="6 7">
    <name type="scientific">Microlunatus soli</name>
    <dbReference type="NCBI Taxonomy" id="630515"/>
    <lineage>
        <taxon>Bacteria</taxon>
        <taxon>Bacillati</taxon>
        <taxon>Actinomycetota</taxon>
        <taxon>Actinomycetes</taxon>
        <taxon>Propionibacteriales</taxon>
        <taxon>Propionibacteriaceae</taxon>
        <taxon>Microlunatus</taxon>
    </lineage>
</organism>
<keyword evidence="7" id="KW-1185">Reference proteome</keyword>
<evidence type="ECO:0000259" key="5">
    <source>
        <dbReference type="Pfam" id="PF00884"/>
    </source>
</evidence>
<dbReference type="Proteomes" id="UP000199103">
    <property type="component" value="Chromosome I"/>
</dbReference>
<dbReference type="GO" id="GO:0046872">
    <property type="term" value="F:metal ion binding"/>
    <property type="evidence" value="ECO:0007669"/>
    <property type="project" value="UniProtKB-KW"/>
</dbReference>
<comment type="similarity">
    <text evidence="1">Belongs to the sulfatase family.</text>
</comment>
<evidence type="ECO:0000256" key="1">
    <source>
        <dbReference type="ARBA" id="ARBA00008779"/>
    </source>
</evidence>
<keyword evidence="3" id="KW-0378">Hydrolase</keyword>
<dbReference type="PROSITE" id="PS00149">
    <property type="entry name" value="SULFATASE_2"/>
    <property type="match status" value="1"/>
</dbReference>